<evidence type="ECO:0000256" key="14">
    <source>
        <dbReference type="SAM" id="Coils"/>
    </source>
</evidence>
<keyword evidence="9 13" id="KW-0066">ATP synthesis</keyword>
<protein>
    <recommendedName>
        <fullName evidence="13">ATP synthase subunit b</fullName>
    </recommendedName>
    <alternativeName>
        <fullName evidence="13">ATP synthase F(0) sector subunit b</fullName>
    </alternativeName>
    <alternativeName>
        <fullName evidence="13">ATPase subunit I</fullName>
    </alternativeName>
    <alternativeName>
        <fullName evidence="13">F-type ATPase subunit b</fullName>
        <shortName evidence="13">F-ATPase subunit b</shortName>
    </alternativeName>
</protein>
<dbReference type="RefSeq" id="WP_146537308.1">
    <property type="nucleotide sequence ID" value="NZ_SJPX01000006.1"/>
</dbReference>
<proteinExistence type="inferred from homology"/>
<dbReference type="CDD" id="cd06503">
    <property type="entry name" value="ATP-synt_Fo_b"/>
    <property type="match status" value="1"/>
</dbReference>
<keyword evidence="8 13" id="KW-0472">Membrane</keyword>
<name>A0A5C6EAV6_9BACT</name>
<comment type="function">
    <text evidence="10 13">F(1)F(0) ATP synthase produces ATP from ADP in the presence of a proton or sodium gradient. F-type ATPases consist of two structural domains, F(1) containing the extramembraneous catalytic core and F(0) containing the membrane proton channel, linked together by a central stalk and a peripheral stalk. During catalysis, ATP synthesis in the catalytic domain of F(1) is coupled via a rotary mechanism of the central stalk subunits to proton translocation.</text>
</comment>
<dbReference type="AlphaFoldDB" id="A0A5C6EAV6"/>
<evidence type="ECO:0000256" key="8">
    <source>
        <dbReference type="ARBA" id="ARBA00023136"/>
    </source>
</evidence>
<feature type="transmembrane region" description="Helical" evidence="13">
    <location>
        <begin position="6"/>
        <end position="22"/>
    </location>
</feature>
<keyword evidence="4 13" id="KW-0812">Transmembrane</keyword>
<evidence type="ECO:0000256" key="2">
    <source>
        <dbReference type="ARBA" id="ARBA00022448"/>
    </source>
</evidence>
<evidence type="ECO:0000256" key="9">
    <source>
        <dbReference type="ARBA" id="ARBA00023310"/>
    </source>
</evidence>
<dbReference type="GO" id="GO:0046933">
    <property type="term" value="F:proton-transporting ATP synthase activity, rotational mechanism"/>
    <property type="evidence" value="ECO:0007669"/>
    <property type="project" value="UniProtKB-UniRule"/>
</dbReference>
<feature type="region of interest" description="Disordered" evidence="15">
    <location>
        <begin position="248"/>
        <end position="268"/>
    </location>
</feature>
<feature type="compositionally biased region" description="Polar residues" evidence="15">
    <location>
        <begin position="250"/>
        <end position="268"/>
    </location>
</feature>
<keyword evidence="2 13" id="KW-0813">Transport</keyword>
<sequence>MLIDWFTVAAQAVNFLILVWLLKRFLYKPILDAIDAREKRIASELADADAKRVEASKEREEFQQKNRAFDQQRQSMLTKAANDANSERQRLLADAKNAAETMRANRDDALHREHVALSKEVTCRTQTEVFAIARKALTDLANLSLEEQITDVFIRRLQELDDDEKADFAGPSDAQDNSMIVRSAFDLPTAQRAKLQDAINRAFSMEVALTFETVPDVISGIELTSSGRKISWSIVEYLSSMEKRIGELLQDQSQPVSKSDPQPQKKTG</sequence>
<organism evidence="16 17">
    <name type="scientific">Rubripirellula reticaptiva</name>
    <dbReference type="NCBI Taxonomy" id="2528013"/>
    <lineage>
        <taxon>Bacteria</taxon>
        <taxon>Pseudomonadati</taxon>
        <taxon>Planctomycetota</taxon>
        <taxon>Planctomycetia</taxon>
        <taxon>Pirellulales</taxon>
        <taxon>Pirellulaceae</taxon>
        <taxon>Rubripirellula</taxon>
    </lineage>
</organism>
<dbReference type="HAMAP" id="MF_01398">
    <property type="entry name" value="ATP_synth_b_bprime"/>
    <property type="match status" value="1"/>
</dbReference>
<dbReference type="Pfam" id="PF00430">
    <property type="entry name" value="ATP-synt_B"/>
    <property type="match status" value="1"/>
</dbReference>
<gene>
    <name evidence="16" type="primary">atpF_2</name>
    <name evidence="13" type="synonym">atpF</name>
    <name evidence="16" type="ORF">Poly59_58460</name>
</gene>
<dbReference type="NCBIfam" id="TIGR03321">
    <property type="entry name" value="alt_F1F0_F0_B"/>
    <property type="match status" value="1"/>
</dbReference>
<evidence type="ECO:0000256" key="12">
    <source>
        <dbReference type="ARBA" id="ARBA00037847"/>
    </source>
</evidence>
<evidence type="ECO:0000256" key="3">
    <source>
        <dbReference type="ARBA" id="ARBA00022547"/>
    </source>
</evidence>
<dbReference type="PANTHER" id="PTHR33445:SF2">
    <property type="entry name" value="ATP SYNTHASE SUBUNIT B', CHLOROPLASTIC"/>
    <property type="match status" value="1"/>
</dbReference>
<dbReference type="PANTHER" id="PTHR33445">
    <property type="entry name" value="ATP SYNTHASE SUBUNIT B', CHLOROPLASTIC"/>
    <property type="match status" value="1"/>
</dbReference>
<dbReference type="GO" id="GO:0045259">
    <property type="term" value="C:proton-transporting ATP synthase complex"/>
    <property type="evidence" value="ECO:0007669"/>
    <property type="project" value="UniProtKB-KW"/>
</dbReference>
<evidence type="ECO:0000256" key="10">
    <source>
        <dbReference type="ARBA" id="ARBA00025198"/>
    </source>
</evidence>
<evidence type="ECO:0000256" key="11">
    <source>
        <dbReference type="ARBA" id="ARBA00025614"/>
    </source>
</evidence>
<keyword evidence="3 13" id="KW-0138">CF(0)</keyword>
<keyword evidence="17" id="KW-1185">Reference proteome</keyword>
<dbReference type="GO" id="GO:0046961">
    <property type="term" value="F:proton-transporting ATPase activity, rotational mechanism"/>
    <property type="evidence" value="ECO:0007669"/>
    <property type="project" value="TreeGrafter"/>
</dbReference>
<evidence type="ECO:0000256" key="13">
    <source>
        <dbReference type="HAMAP-Rule" id="MF_01398"/>
    </source>
</evidence>
<dbReference type="InterPro" id="IPR050059">
    <property type="entry name" value="ATP_synthase_B_chain"/>
</dbReference>
<evidence type="ECO:0000256" key="1">
    <source>
        <dbReference type="ARBA" id="ARBA00005513"/>
    </source>
</evidence>
<dbReference type="GO" id="GO:0005886">
    <property type="term" value="C:plasma membrane"/>
    <property type="evidence" value="ECO:0007669"/>
    <property type="project" value="UniProtKB-SubCell"/>
</dbReference>
<evidence type="ECO:0000256" key="6">
    <source>
        <dbReference type="ARBA" id="ARBA00022989"/>
    </source>
</evidence>
<keyword evidence="13" id="KW-1003">Cell membrane</keyword>
<dbReference type="Proteomes" id="UP000317977">
    <property type="component" value="Unassembled WGS sequence"/>
</dbReference>
<comment type="subunit">
    <text evidence="13">F-type ATPases have 2 components, F(1) - the catalytic core - and F(0) - the membrane proton channel. F(1) has five subunits: alpha(3), beta(3), gamma(1), delta(1), epsilon(1). F(0) has three main subunits: a(1), b(2) and c(10-14). The alpha and beta chains form an alternating ring which encloses part of the gamma chain. F(1) is attached to F(0) by a central stalk formed by the gamma and epsilon chains, while a peripheral stalk is formed by the delta and b chains.</text>
</comment>
<dbReference type="OrthoDB" id="282095at2"/>
<dbReference type="EMBL" id="SJPX01000006">
    <property type="protein sequence ID" value="TWU46873.1"/>
    <property type="molecule type" value="Genomic_DNA"/>
</dbReference>
<dbReference type="GO" id="GO:0012505">
    <property type="term" value="C:endomembrane system"/>
    <property type="evidence" value="ECO:0007669"/>
    <property type="project" value="UniProtKB-SubCell"/>
</dbReference>
<keyword evidence="14" id="KW-0175">Coiled coil</keyword>
<keyword evidence="7 13" id="KW-0406">Ion transport</keyword>
<evidence type="ECO:0000256" key="5">
    <source>
        <dbReference type="ARBA" id="ARBA00022781"/>
    </source>
</evidence>
<evidence type="ECO:0000256" key="15">
    <source>
        <dbReference type="SAM" id="MobiDB-lite"/>
    </source>
</evidence>
<evidence type="ECO:0000256" key="4">
    <source>
        <dbReference type="ARBA" id="ARBA00022692"/>
    </source>
</evidence>
<dbReference type="InterPro" id="IPR002146">
    <property type="entry name" value="ATP_synth_b/b'su_bac/chlpt"/>
</dbReference>
<comment type="caution">
    <text evidence="16">The sequence shown here is derived from an EMBL/GenBank/DDBJ whole genome shotgun (WGS) entry which is preliminary data.</text>
</comment>
<comment type="function">
    <text evidence="11">Component of the F(0) channel, it forms part of the peripheral stalk, linking F(1) to F(0). The b'-subunit is a diverged and duplicated form of b found in plants and photosynthetic bacteria.</text>
</comment>
<keyword evidence="5 13" id="KW-0375">Hydrogen ion transport</keyword>
<comment type="subcellular location">
    <subcellularLocation>
        <location evidence="13">Cell membrane</location>
        <topology evidence="13">Single-pass membrane protein</topology>
    </subcellularLocation>
    <subcellularLocation>
        <location evidence="12">Endomembrane system</location>
        <topology evidence="12">Single-pass membrane protein</topology>
    </subcellularLocation>
</comment>
<comment type="similarity">
    <text evidence="1 13">Belongs to the ATPase B chain family.</text>
</comment>
<accession>A0A5C6EAV6</accession>
<dbReference type="InterPro" id="IPR017707">
    <property type="entry name" value="Alt_ATP_synth_F0_bsu"/>
</dbReference>
<evidence type="ECO:0000313" key="17">
    <source>
        <dbReference type="Proteomes" id="UP000317977"/>
    </source>
</evidence>
<keyword evidence="6 13" id="KW-1133">Transmembrane helix</keyword>
<evidence type="ECO:0000313" key="16">
    <source>
        <dbReference type="EMBL" id="TWU46873.1"/>
    </source>
</evidence>
<feature type="coiled-coil region" evidence="14">
    <location>
        <begin position="45"/>
        <end position="112"/>
    </location>
</feature>
<evidence type="ECO:0000256" key="7">
    <source>
        <dbReference type="ARBA" id="ARBA00023065"/>
    </source>
</evidence>
<reference evidence="16 17" key="1">
    <citation type="submission" date="2019-02" db="EMBL/GenBank/DDBJ databases">
        <title>Deep-cultivation of Planctomycetes and their phenomic and genomic characterization uncovers novel biology.</title>
        <authorList>
            <person name="Wiegand S."/>
            <person name="Jogler M."/>
            <person name="Boedeker C."/>
            <person name="Pinto D."/>
            <person name="Vollmers J."/>
            <person name="Rivas-Marin E."/>
            <person name="Kohn T."/>
            <person name="Peeters S.H."/>
            <person name="Heuer A."/>
            <person name="Rast P."/>
            <person name="Oberbeckmann S."/>
            <person name="Bunk B."/>
            <person name="Jeske O."/>
            <person name="Meyerdierks A."/>
            <person name="Storesund J.E."/>
            <person name="Kallscheuer N."/>
            <person name="Luecker S."/>
            <person name="Lage O.M."/>
            <person name="Pohl T."/>
            <person name="Merkel B.J."/>
            <person name="Hornburger P."/>
            <person name="Mueller R.-W."/>
            <person name="Bruemmer F."/>
            <person name="Labrenz M."/>
            <person name="Spormann A.M."/>
            <person name="Op Den Camp H."/>
            <person name="Overmann J."/>
            <person name="Amann R."/>
            <person name="Jetten M.S.M."/>
            <person name="Mascher T."/>
            <person name="Medema M.H."/>
            <person name="Devos D.P."/>
            <person name="Kaster A.-K."/>
            <person name="Ovreas L."/>
            <person name="Rohde M."/>
            <person name="Galperin M.Y."/>
            <person name="Jogler C."/>
        </authorList>
    </citation>
    <scope>NUCLEOTIDE SEQUENCE [LARGE SCALE GENOMIC DNA]</scope>
    <source>
        <strain evidence="16 17">Poly59</strain>
    </source>
</reference>